<dbReference type="AlphaFoldDB" id="A0A6M3KP77"/>
<proteinExistence type="predicted"/>
<protein>
    <submittedName>
        <fullName evidence="1">Uncharacterized protein</fullName>
    </submittedName>
</protein>
<reference evidence="1" key="1">
    <citation type="submission" date="2020-03" db="EMBL/GenBank/DDBJ databases">
        <title>The deep terrestrial virosphere.</title>
        <authorList>
            <person name="Holmfeldt K."/>
            <person name="Nilsson E."/>
            <person name="Simone D."/>
            <person name="Lopez-Fernandez M."/>
            <person name="Wu X."/>
            <person name="de Brujin I."/>
            <person name="Lundin D."/>
            <person name="Andersson A."/>
            <person name="Bertilsson S."/>
            <person name="Dopson M."/>
        </authorList>
    </citation>
    <scope>NUCLEOTIDE SEQUENCE</scope>
    <source>
        <strain evidence="1">MM415A00305</strain>
    </source>
</reference>
<name>A0A6M3KP77_9ZZZZ</name>
<sequence>MVRQLRGETLEFHTTGEVWEFLRECKTERPDDYDPVDIVRTVVGICPFSFLTKQTEYLLSVVSLFLSEDGIHTFPYPMLGIDNPALFFQAAIAIMDETARVQNEAAQKKKGGDK</sequence>
<accession>A0A6M3KP77</accession>
<gene>
    <name evidence="1" type="ORF">MM415A00305_0033</name>
</gene>
<organism evidence="1">
    <name type="scientific">viral metagenome</name>
    <dbReference type="NCBI Taxonomy" id="1070528"/>
    <lineage>
        <taxon>unclassified sequences</taxon>
        <taxon>metagenomes</taxon>
        <taxon>organismal metagenomes</taxon>
    </lineage>
</organism>
<evidence type="ECO:0000313" key="1">
    <source>
        <dbReference type="EMBL" id="QJA83235.1"/>
    </source>
</evidence>
<dbReference type="EMBL" id="MT142506">
    <property type="protein sequence ID" value="QJA83235.1"/>
    <property type="molecule type" value="Genomic_DNA"/>
</dbReference>